<reference evidence="2" key="1">
    <citation type="journal article" date="2019" name="Int. J. Syst. Evol. Microbiol.">
        <title>The Global Catalogue of Microorganisms (GCM) 10K type strain sequencing project: providing services to taxonomists for standard genome sequencing and annotation.</title>
        <authorList>
            <consortium name="The Broad Institute Genomics Platform"/>
            <consortium name="The Broad Institute Genome Sequencing Center for Infectious Disease"/>
            <person name="Wu L."/>
            <person name="Ma J."/>
        </authorList>
    </citation>
    <scope>NUCLEOTIDE SEQUENCE [LARGE SCALE GENOMIC DNA]</scope>
    <source>
        <strain evidence="2">JCM 18657</strain>
    </source>
</reference>
<comment type="caution">
    <text evidence="1">The sequence shown here is derived from an EMBL/GenBank/DDBJ whole genome shotgun (WGS) entry which is preliminary data.</text>
</comment>
<dbReference type="InterPro" id="IPR025394">
    <property type="entry name" value="DUF4127"/>
</dbReference>
<dbReference type="Pfam" id="PF13552">
    <property type="entry name" value="DUF4127"/>
    <property type="match status" value="1"/>
</dbReference>
<gene>
    <name evidence="1" type="ORF">ACFQWB_15000</name>
</gene>
<organism evidence="1 2">
    <name type="scientific">Paenibacillus thermoaerophilus</name>
    <dbReference type="NCBI Taxonomy" id="1215385"/>
    <lineage>
        <taxon>Bacteria</taxon>
        <taxon>Bacillati</taxon>
        <taxon>Bacillota</taxon>
        <taxon>Bacilli</taxon>
        <taxon>Bacillales</taxon>
        <taxon>Paenibacillaceae</taxon>
        <taxon>Paenibacillus</taxon>
    </lineage>
</organism>
<name>A0ABW2V7N0_9BACL</name>
<evidence type="ECO:0000313" key="1">
    <source>
        <dbReference type="EMBL" id="MFC7751226.1"/>
    </source>
</evidence>
<proteinExistence type="predicted"/>
<protein>
    <submittedName>
        <fullName evidence="1">DUF4127 family protein</fullName>
    </submittedName>
</protein>
<dbReference type="EMBL" id="JBHTGQ010000041">
    <property type="protein sequence ID" value="MFC7751226.1"/>
    <property type="molecule type" value="Genomic_DNA"/>
</dbReference>
<sequence length="508" mass="57340">MKKVLFVPLDERPCNYDFPYLLAKGTDVDLLRPPIELMGDMKRPGDTEGLWRWLLERAGEADGAILSLDTLLYGGIIPSRLHDMTTEQGAEKLRRLRDLKRKRPELKLFAFHLIMRCPTYSSSEEEPDYYADWGAEIHRIGRLRHLEQLGLISGEERRELQELDRRLPADVLADYLNRRAVNTSLNRLALEYVADGTIDFLIVPQDDSAPYGWTALDQRMIRAAIAELGIELRTYMYPGADEVGCTLLARMVNAFHGRTPAVYPRFSSRKGPFLIPSYEDRMFDESFKYQVTAAGGIVVDSMNDADLAMLVNLPGEKMTEAAYQPAATAGYDVMRNVTELVEFGDAAMRRWGKPLAVADVAYANGGDLQLVRLLREKGLLFRLAGYAGWNTSSNTLGTVIAQSMLYLIYGDTNEHRDFLALRYAEDAGYCSHVRKLVTAGPVAERGYTREKVDGQQGEIAAIVREHLETFVRERIDGAGYRVVIDSCRLPWNRMFEVGLSVRCVAEET</sequence>
<keyword evidence="2" id="KW-1185">Reference proteome</keyword>
<dbReference type="RefSeq" id="WP_138788651.1">
    <property type="nucleotide sequence ID" value="NZ_JBHTGQ010000041.1"/>
</dbReference>
<evidence type="ECO:0000313" key="2">
    <source>
        <dbReference type="Proteomes" id="UP001596528"/>
    </source>
</evidence>
<accession>A0ABW2V7N0</accession>
<dbReference type="Proteomes" id="UP001596528">
    <property type="component" value="Unassembled WGS sequence"/>
</dbReference>